<evidence type="ECO:0000313" key="8">
    <source>
        <dbReference type="Proteomes" id="UP000009282"/>
    </source>
</evidence>
<evidence type="ECO:0000259" key="6">
    <source>
        <dbReference type="Pfam" id="PF12698"/>
    </source>
</evidence>
<protein>
    <submittedName>
        <fullName evidence="7">ABC-type Na+ efflux pump, permease component</fullName>
    </submittedName>
</protein>
<evidence type="ECO:0000256" key="3">
    <source>
        <dbReference type="ARBA" id="ARBA00022989"/>
    </source>
</evidence>
<name>G4QIW0_GLANF</name>
<dbReference type="STRING" id="1085623.GNIT_0145"/>
<dbReference type="eggNOG" id="COG1668">
    <property type="taxonomic scope" value="Bacteria"/>
</dbReference>
<feature type="transmembrane region" description="Helical" evidence="5">
    <location>
        <begin position="27"/>
        <end position="46"/>
    </location>
</feature>
<keyword evidence="4 5" id="KW-0472">Membrane</keyword>
<feature type="domain" description="ABC-2 type transporter transmembrane" evidence="6">
    <location>
        <begin position="33"/>
        <end position="379"/>
    </location>
</feature>
<feature type="transmembrane region" description="Helical" evidence="5">
    <location>
        <begin position="245"/>
        <end position="264"/>
    </location>
</feature>
<evidence type="ECO:0000256" key="4">
    <source>
        <dbReference type="ARBA" id="ARBA00023136"/>
    </source>
</evidence>
<dbReference type="AlphaFoldDB" id="G4QIW0"/>
<proteinExistence type="predicted"/>
<dbReference type="HOGENOM" id="CLU_692185_0_0_6"/>
<reference evidence="7 8" key="1">
    <citation type="journal article" date="2011" name="J. Bacteriol.">
        <title>Complete genome sequence of seawater bacterium Glaciecola nitratireducens FR1064T.</title>
        <authorList>
            <person name="Bian F."/>
            <person name="Qin Q.L."/>
            <person name="Xie B.B."/>
            <person name="Shu Y.L."/>
            <person name="Zhang X.Y."/>
            <person name="Yu Y."/>
            <person name="Chen B."/>
            <person name="Chen X.L."/>
            <person name="Zhou B.C."/>
            <person name="Zhang Y.Z."/>
        </authorList>
    </citation>
    <scope>NUCLEOTIDE SEQUENCE [LARGE SCALE GENOMIC DNA]</scope>
    <source>
        <strain evidence="8">JCM 12485 / KCTC 12276 / FR1064</strain>
    </source>
</reference>
<dbReference type="GO" id="GO:0140359">
    <property type="term" value="F:ABC-type transporter activity"/>
    <property type="evidence" value="ECO:0007669"/>
    <property type="project" value="InterPro"/>
</dbReference>
<dbReference type="InterPro" id="IPR013525">
    <property type="entry name" value="ABC2_TM"/>
</dbReference>
<evidence type="ECO:0000256" key="1">
    <source>
        <dbReference type="ARBA" id="ARBA00004141"/>
    </source>
</evidence>
<evidence type="ECO:0000256" key="2">
    <source>
        <dbReference type="ARBA" id="ARBA00022692"/>
    </source>
</evidence>
<keyword evidence="2 5" id="KW-0812">Transmembrane</keyword>
<feature type="transmembrane region" description="Helical" evidence="5">
    <location>
        <begin position="316"/>
        <end position="343"/>
    </location>
</feature>
<evidence type="ECO:0000256" key="5">
    <source>
        <dbReference type="SAM" id="Phobius"/>
    </source>
</evidence>
<comment type="subcellular location">
    <subcellularLocation>
        <location evidence="1">Membrane</location>
        <topology evidence="1">Multi-pass membrane protein</topology>
    </subcellularLocation>
</comment>
<organism evidence="7 8">
    <name type="scientific">Glaciecola nitratireducens (strain JCM 12485 / KCTC 12276 / FR1064)</name>
    <dbReference type="NCBI Taxonomy" id="1085623"/>
    <lineage>
        <taxon>Bacteria</taxon>
        <taxon>Pseudomonadati</taxon>
        <taxon>Pseudomonadota</taxon>
        <taxon>Gammaproteobacteria</taxon>
        <taxon>Alteromonadales</taxon>
        <taxon>Alteromonadaceae</taxon>
        <taxon>Brumicola</taxon>
    </lineage>
</organism>
<dbReference type="Proteomes" id="UP000009282">
    <property type="component" value="Chromosome"/>
</dbReference>
<evidence type="ECO:0000313" key="7">
    <source>
        <dbReference type="EMBL" id="AEP28299.1"/>
    </source>
</evidence>
<keyword evidence="3 5" id="KW-1133">Transmembrane helix</keyword>
<accession>G4QIW0</accession>
<dbReference type="GO" id="GO:0016020">
    <property type="term" value="C:membrane"/>
    <property type="evidence" value="ECO:0007669"/>
    <property type="project" value="UniProtKB-SubCell"/>
</dbReference>
<dbReference type="OrthoDB" id="9768837at2"/>
<sequence length="413" mass="45695">MKSNKSRQLWLVTSWEFIQFFKWKQELVSKLIMLAIGAMVLVWQYVQDDSEPSYRIAVTQNNGKELADGDAVPTDLPAKIAQFEFVQSSVSASSLATTLSEESAYDAVLLYSLDSNGQRKLTVYSQEKQAWLAQLQQALLQHYSIVYAEQLGLQAEQLSLLTTPAVFVVNFMDDSIREDDGVSSATAIGMIVLLAIGVFTSFGQLFAGVTGEKQQRVTEQLYSCISAQTWVDGKICGQILHGMKAMVSSAITGLLIFAFVTVIVKGQALDFSFLNWALVPWLLLFALAGLYLCTAFMAAIAAAIDDPNHSAKTSMMLLPLVPIILTFLSMDNPSGWALTFLSYFPLTAFAAMPVKMSLIDVPFWQPLISFGLMVVLCLWVRGAAGRLFKMGMVMYGKEPTLKDMLRWVIKSEN</sequence>
<gene>
    <name evidence="7" type="ordered locus">GNIT_0145</name>
</gene>
<dbReference type="EMBL" id="CP003060">
    <property type="protein sequence ID" value="AEP28299.1"/>
    <property type="molecule type" value="Genomic_DNA"/>
</dbReference>
<dbReference type="Pfam" id="PF12698">
    <property type="entry name" value="ABC2_membrane_3"/>
    <property type="match status" value="1"/>
</dbReference>
<dbReference type="KEGG" id="gni:GNIT_0145"/>
<feature type="transmembrane region" description="Helical" evidence="5">
    <location>
        <begin position="187"/>
        <end position="207"/>
    </location>
</feature>
<feature type="transmembrane region" description="Helical" evidence="5">
    <location>
        <begin position="363"/>
        <end position="384"/>
    </location>
</feature>
<feature type="transmembrane region" description="Helical" evidence="5">
    <location>
        <begin position="276"/>
        <end position="304"/>
    </location>
</feature>
<keyword evidence="8" id="KW-1185">Reference proteome</keyword>
<dbReference type="RefSeq" id="WP_014107178.1">
    <property type="nucleotide sequence ID" value="NC_016041.1"/>
</dbReference>